<dbReference type="EMBL" id="CP000804">
    <property type="protein sequence ID" value="ABU57996.1"/>
    <property type="molecule type" value="Genomic_DNA"/>
</dbReference>
<keyword evidence="2" id="KW-1185">Reference proteome</keyword>
<gene>
    <name evidence="1" type="ordered locus">Rcas_1906</name>
</gene>
<dbReference type="STRING" id="383372.Rcas_1906"/>
<dbReference type="Proteomes" id="UP000000263">
    <property type="component" value="Chromosome"/>
</dbReference>
<protein>
    <submittedName>
        <fullName evidence="1">Uncharacterized protein</fullName>
    </submittedName>
</protein>
<dbReference type="AlphaFoldDB" id="A7NKH6"/>
<dbReference type="KEGG" id="rca:Rcas_1906"/>
<accession>A7NKH6</accession>
<evidence type="ECO:0000313" key="1">
    <source>
        <dbReference type="EMBL" id="ABU57996.1"/>
    </source>
</evidence>
<proteinExistence type="predicted"/>
<evidence type="ECO:0000313" key="2">
    <source>
        <dbReference type="Proteomes" id="UP000000263"/>
    </source>
</evidence>
<reference evidence="1 2" key="1">
    <citation type="submission" date="2007-08" db="EMBL/GenBank/DDBJ databases">
        <title>Complete sequence of Roseiflexus castenholzii DSM 13941.</title>
        <authorList>
            <consortium name="US DOE Joint Genome Institute"/>
            <person name="Copeland A."/>
            <person name="Lucas S."/>
            <person name="Lapidus A."/>
            <person name="Barry K."/>
            <person name="Glavina del Rio T."/>
            <person name="Dalin E."/>
            <person name="Tice H."/>
            <person name="Pitluck S."/>
            <person name="Thompson L.S."/>
            <person name="Brettin T."/>
            <person name="Bruce D."/>
            <person name="Detter J.C."/>
            <person name="Han C."/>
            <person name="Tapia R."/>
            <person name="Schmutz J."/>
            <person name="Larimer F."/>
            <person name="Land M."/>
            <person name="Hauser L."/>
            <person name="Kyrpides N."/>
            <person name="Mikhailova N."/>
            <person name="Bryant D.A."/>
            <person name="Hanada S."/>
            <person name="Tsukatani Y."/>
            <person name="Richardson P."/>
        </authorList>
    </citation>
    <scope>NUCLEOTIDE SEQUENCE [LARGE SCALE GENOMIC DNA]</scope>
    <source>
        <strain evidence="2">DSM 13941 / HLO8</strain>
    </source>
</reference>
<organism evidence="1 2">
    <name type="scientific">Roseiflexus castenholzii (strain DSM 13941 / HLO8)</name>
    <dbReference type="NCBI Taxonomy" id="383372"/>
    <lineage>
        <taxon>Bacteria</taxon>
        <taxon>Bacillati</taxon>
        <taxon>Chloroflexota</taxon>
        <taxon>Chloroflexia</taxon>
        <taxon>Chloroflexales</taxon>
        <taxon>Roseiflexineae</taxon>
        <taxon>Roseiflexaceae</taxon>
        <taxon>Roseiflexus</taxon>
    </lineage>
</organism>
<name>A7NKH6_ROSCS</name>
<sequence>MYALSATNFIDQTRNFASRIAPATTIVGAPRHAIDDDLKWRADGWQHWRNPQLTQELAQFVCVPGVDAVEQTSGTNHSSGALSIRPNSA</sequence>
<dbReference type="HOGENOM" id="CLU_2452712_0_0_0"/>